<organism evidence="12 13">
    <name type="scientific">Exophiala bonariae</name>
    <dbReference type="NCBI Taxonomy" id="1690606"/>
    <lineage>
        <taxon>Eukaryota</taxon>
        <taxon>Fungi</taxon>
        <taxon>Dikarya</taxon>
        <taxon>Ascomycota</taxon>
        <taxon>Pezizomycotina</taxon>
        <taxon>Eurotiomycetes</taxon>
        <taxon>Chaetothyriomycetidae</taxon>
        <taxon>Chaetothyriales</taxon>
        <taxon>Herpotrichiellaceae</taxon>
        <taxon>Exophiala</taxon>
    </lineage>
</organism>
<gene>
    <name evidence="12" type="ORF">LTR84_000656</name>
</gene>
<dbReference type="SUPFAM" id="SSF53756">
    <property type="entry name" value="UDP-Glycosyltransferase/glycogen phosphorylase"/>
    <property type="match status" value="1"/>
</dbReference>
<evidence type="ECO:0000313" key="13">
    <source>
        <dbReference type="Proteomes" id="UP001358417"/>
    </source>
</evidence>
<keyword evidence="5" id="KW-0328">Glycosyltransferase</keyword>
<evidence type="ECO:0000256" key="5">
    <source>
        <dbReference type="ARBA" id="ARBA00022676"/>
    </source>
</evidence>
<evidence type="ECO:0000256" key="6">
    <source>
        <dbReference type="ARBA" id="ARBA00022679"/>
    </source>
</evidence>
<accession>A0AAV9NUP0</accession>
<evidence type="ECO:0000256" key="9">
    <source>
        <dbReference type="ARBA" id="ARBA00022989"/>
    </source>
</evidence>
<evidence type="ECO:0000256" key="1">
    <source>
        <dbReference type="ARBA" id="ARBA00004389"/>
    </source>
</evidence>
<comment type="function">
    <text evidence="11">Participates in the formation of the lipid-linked precursor oligosaccharide for N-glycosylation. Involved in assembling the dolichol-pyrophosphate-GlcNAc(2)-Man(5) intermediate on the cytoplasmic surface of the ER.</text>
</comment>
<evidence type="ECO:0000256" key="2">
    <source>
        <dbReference type="ARBA" id="ARBA00004922"/>
    </source>
</evidence>
<keyword evidence="10" id="KW-0472">Membrane</keyword>
<dbReference type="Proteomes" id="UP001358417">
    <property type="component" value="Unassembled WGS sequence"/>
</dbReference>
<keyword evidence="8" id="KW-0256">Endoplasmic reticulum</keyword>
<keyword evidence="9" id="KW-1133">Transmembrane helix</keyword>
<comment type="subcellular location">
    <subcellularLocation>
        <location evidence="1">Endoplasmic reticulum membrane</location>
        <topology evidence="1">Single-pass membrane protein</topology>
    </subcellularLocation>
</comment>
<keyword evidence="13" id="KW-1185">Reference proteome</keyword>
<dbReference type="EMBL" id="JAVRRD010000001">
    <property type="protein sequence ID" value="KAK5064822.1"/>
    <property type="molecule type" value="Genomic_DNA"/>
</dbReference>
<sequence length="302" mass="33812">MSMIRRTRLIVDWHNFGYSILAMKLGANHPMVTFSKLYEKYFASFATANFAVTDAMAQVLRSDFIKDSPVLTLHDRPADLYRPLSNSDRIQFLQRYRLLSPHFNEIIDQKARLLVSSTSWTADEDFGLLLRALCSYSASATSSHPHLPELIVIITGKGPQKQHYLDEIQRLQASDALEMVTIYTDFLPFEDYALLLGSADLGISLHTSSSGVDLPMKVVDMFGAGLPVAGWSRFTAWPELVKEGVNGKGFGSPEELADVLRELFDPASEQLSQLKKGAELESKRRWASEWDPVAGRLLGLVQ</sequence>
<keyword evidence="7" id="KW-0812">Transmembrane</keyword>
<evidence type="ECO:0000256" key="3">
    <source>
        <dbReference type="ARBA" id="ARBA00012611"/>
    </source>
</evidence>
<evidence type="ECO:0000256" key="4">
    <source>
        <dbReference type="ARBA" id="ARBA00015841"/>
    </source>
</evidence>
<dbReference type="RefSeq" id="XP_064712146.1">
    <property type="nucleotide sequence ID" value="XM_064844286.1"/>
</dbReference>
<keyword evidence="6" id="KW-0808">Transferase</keyword>
<evidence type="ECO:0000256" key="7">
    <source>
        <dbReference type="ARBA" id="ARBA00022692"/>
    </source>
</evidence>
<dbReference type="GO" id="GO:0005789">
    <property type="term" value="C:endoplasmic reticulum membrane"/>
    <property type="evidence" value="ECO:0007669"/>
    <property type="project" value="UniProtKB-SubCell"/>
</dbReference>
<dbReference type="PANTHER" id="PTHR13036">
    <property type="entry name" value="BETA1,4 MANNOSYLTRANSFERASE"/>
    <property type="match status" value="1"/>
</dbReference>
<comment type="caution">
    <text evidence="12">The sequence shown here is derived from an EMBL/GenBank/DDBJ whole genome shotgun (WGS) entry which is preliminary data.</text>
</comment>
<evidence type="ECO:0000256" key="8">
    <source>
        <dbReference type="ARBA" id="ARBA00022824"/>
    </source>
</evidence>
<proteinExistence type="predicted"/>
<comment type="pathway">
    <text evidence="2">Protein modification; protein glycosylation.</text>
</comment>
<protein>
    <recommendedName>
        <fullName evidence="4">Chitobiosyldiphosphodolichol beta-mannosyltransferase</fullName>
        <ecNumber evidence="3">2.4.1.142</ecNumber>
    </recommendedName>
</protein>
<dbReference type="PANTHER" id="PTHR13036:SF0">
    <property type="entry name" value="CHITOBIOSYLDIPHOSPHODOLICHOL BETA-MANNOSYLTRANSFERASE"/>
    <property type="match status" value="1"/>
</dbReference>
<dbReference type="Pfam" id="PF13692">
    <property type="entry name" value="Glyco_trans_1_4"/>
    <property type="match status" value="1"/>
</dbReference>
<evidence type="ECO:0000256" key="11">
    <source>
        <dbReference type="ARBA" id="ARBA00024899"/>
    </source>
</evidence>
<dbReference type="Gene3D" id="3.40.50.2000">
    <property type="entry name" value="Glycogen Phosphorylase B"/>
    <property type="match status" value="1"/>
</dbReference>
<evidence type="ECO:0000313" key="12">
    <source>
        <dbReference type="EMBL" id="KAK5064822.1"/>
    </source>
</evidence>
<dbReference type="AlphaFoldDB" id="A0AAV9NUP0"/>
<name>A0AAV9NUP0_9EURO</name>
<dbReference type="InterPro" id="IPR026051">
    <property type="entry name" value="ALG1-like"/>
</dbReference>
<dbReference type="GeneID" id="89968878"/>
<evidence type="ECO:0000256" key="10">
    <source>
        <dbReference type="ARBA" id="ARBA00023136"/>
    </source>
</evidence>
<dbReference type="EC" id="2.4.1.142" evidence="3"/>
<dbReference type="GO" id="GO:0004578">
    <property type="term" value="F:chitobiosyldiphosphodolichol beta-mannosyltransferase activity"/>
    <property type="evidence" value="ECO:0007669"/>
    <property type="project" value="UniProtKB-EC"/>
</dbReference>
<reference evidence="12 13" key="1">
    <citation type="submission" date="2023-08" db="EMBL/GenBank/DDBJ databases">
        <title>Black Yeasts Isolated from many extreme environments.</title>
        <authorList>
            <person name="Coleine C."/>
            <person name="Stajich J.E."/>
            <person name="Selbmann L."/>
        </authorList>
    </citation>
    <scope>NUCLEOTIDE SEQUENCE [LARGE SCALE GENOMIC DNA]</scope>
    <source>
        <strain evidence="12 13">CCFEE 5792</strain>
    </source>
</reference>
<dbReference type="FunFam" id="3.40.50.2000:FF:000162">
    <property type="entry name" value="Beta-1,4-mannosyltransferase (Alg1), putative"/>
    <property type="match status" value="1"/>
</dbReference>